<accession>A0A1V3XM99</accession>
<dbReference type="AlphaFoldDB" id="A0A1V3XM99"/>
<evidence type="ECO:0000313" key="1">
    <source>
        <dbReference type="EMBL" id="OOK78375.1"/>
    </source>
</evidence>
<name>A0A1V3XM99_MYCKA</name>
<evidence type="ECO:0000313" key="2">
    <source>
        <dbReference type="EMBL" id="OOK79906.1"/>
    </source>
</evidence>
<reference evidence="3 4" key="1">
    <citation type="submission" date="2017-02" db="EMBL/GenBank/DDBJ databases">
        <title>Complete genome sequences of Mycobacterium kansasii strains isolated from rhesus macaques.</title>
        <authorList>
            <person name="Panda A."/>
            <person name="Nagaraj S."/>
            <person name="Zhao X."/>
            <person name="Tettelin H."/>
            <person name="Detolla L.J."/>
        </authorList>
    </citation>
    <scope>NUCLEOTIDE SEQUENCE [LARGE SCALE GENOMIC DNA]</scope>
    <source>
        <strain evidence="2 3">11-3469</strain>
        <strain evidence="1 4">11-3813</strain>
    </source>
</reference>
<dbReference type="EMBL" id="MVBN01000002">
    <property type="protein sequence ID" value="OOK79906.1"/>
    <property type="molecule type" value="Genomic_DNA"/>
</dbReference>
<gene>
    <name evidence="2" type="ORF">BZL29_2200</name>
    <name evidence="1" type="ORF">BZL30_2210</name>
</gene>
<comment type="caution">
    <text evidence="2">The sequence shown here is derived from an EMBL/GenBank/DDBJ whole genome shotgun (WGS) entry which is preliminary data.</text>
</comment>
<sequence length="39" mass="3986">MRAGHRCGVAGLPLCSNGDHPLATKTDEGVVKPISAGLR</sequence>
<evidence type="ECO:0000313" key="3">
    <source>
        <dbReference type="Proteomes" id="UP000188532"/>
    </source>
</evidence>
<dbReference type="Proteomes" id="UP000188532">
    <property type="component" value="Unassembled WGS sequence"/>
</dbReference>
<dbReference type="Proteomes" id="UP000189229">
    <property type="component" value="Unassembled WGS sequence"/>
</dbReference>
<dbReference type="EMBL" id="MVBM01000002">
    <property type="protein sequence ID" value="OOK78375.1"/>
    <property type="molecule type" value="Genomic_DNA"/>
</dbReference>
<organism evidence="2 3">
    <name type="scientific">Mycobacterium kansasii</name>
    <dbReference type="NCBI Taxonomy" id="1768"/>
    <lineage>
        <taxon>Bacteria</taxon>
        <taxon>Bacillati</taxon>
        <taxon>Actinomycetota</taxon>
        <taxon>Actinomycetes</taxon>
        <taxon>Mycobacteriales</taxon>
        <taxon>Mycobacteriaceae</taxon>
        <taxon>Mycobacterium</taxon>
    </lineage>
</organism>
<protein>
    <submittedName>
        <fullName evidence="2">Uncharacterized protein</fullName>
    </submittedName>
</protein>
<proteinExistence type="predicted"/>
<evidence type="ECO:0000313" key="4">
    <source>
        <dbReference type="Proteomes" id="UP000189229"/>
    </source>
</evidence>